<dbReference type="GeneID" id="26011243"/>
<dbReference type="InterPro" id="IPR011059">
    <property type="entry name" value="Metal-dep_hydrolase_composite"/>
</dbReference>
<dbReference type="InterPro" id="IPR033932">
    <property type="entry name" value="YtcJ-like"/>
</dbReference>
<dbReference type="KEGG" id="hsf:HLASA_1911"/>
<dbReference type="RefSeq" id="WP_050049061.1">
    <property type="nucleotide sequence ID" value="NZ_CP008874.1"/>
</dbReference>
<dbReference type="EMBL" id="CP011564">
    <property type="protein sequence ID" value="ALG82790.1"/>
    <property type="molecule type" value="Genomic_DNA"/>
</dbReference>
<reference evidence="3 4" key="3">
    <citation type="journal article" date="2016" name="Stand. Genomic Sci.">
        <title>Complete genome sequence of 'Halanaeroarchaeum sulfurireducens' M27-SA2, a sulfur-reducing and acetate-oxidizing haloarchaeon from the deep-sea hypersaline anoxic lake Medee.</title>
        <authorList>
            <person name="Messina E."/>
            <person name="Sorokin D.Y."/>
            <person name="Kublanov I.V."/>
            <person name="Toshchakov S."/>
            <person name="Lopatina A."/>
            <person name="Arcadi E."/>
            <person name="Smedile F."/>
            <person name="La Spada G."/>
            <person name="La Cono V."/>
            <person name="Yakimov M.M."/>
        </authorList>
    </citation>
    <scope>NUCLEOTIDE SEQUENCE [LARGE SCALE GENOMIC DNA]</scope>
    <source>
        <strain evidence="3 4">M27-SA2</strain>
    </source>
</reference>
<dbReference type="PATRIC" id="fig|1604004.4.peg.2017"/>
<dbReference type="HOGENOM" id="CLU_009942_1_0_2"/>
<keyword evidence="2" id="KW-0378">Hydrolase</keyword>
<dbReference type="Gene3D" id="2.30.40.10">
    <property type="entry name" value="Urease, subunit C, domain 1"/>
    <property type="match status" value="1"/>
</dbReference>
<dbReference type="CDD" id="cd01300">
    <property type="entry name" value="YtcJ_like"/>
    <property type="match status" value="1"/>
</dbReference>
<evidence type="ECO:0000259" key="1">
    <source>
        <dbReference type="Pfam" id="PF07969"/>
    </source>
</evidence>
<dbReference type="InterPro" id="IPR013108">
    <property type="entry name" value="Amidohydro_3"/>
</dbReference>
<reference evidence="2 5" key="1">
    <citation type="journal article" date="2015" name="ISME J.">
        <title>Elemental sulfur and acetate can support life of a novel strictly anaerobic haloarchaeon.</title>
        <authorList>
            <person name="Sorokin D.Y."/>
            <person name="Kublanov I.V."/>
            <person name="Gavrilov S.N."/>
            <person name="Rojo D."/>
            <person name="Roman P."/>
            <person name="Golyshin P.N."/>
            <person name="Slepak V.Z."/>
            <person name="Smedile F."/>
            <person name="Ferrer M."/>
            <person name="Messina E."/>
            <person name="La Cono V."/>
            <person name="Yakimov M.M."/>
        </authorList>
    </citation>
    <scope>NUCLEOTIDE SEQUENCE [LARGE SCALE GENOMIC DNA]</scope>
    <source>
        <strain evidence="2 5">HSR2</strain>
    </source>
</reference>
<dbReference type="PANTHER" id="PTHR22642:SF2">
    <property type="entry name" value="PROTEIN LONG AFTER FAR-RED 3"/>
    <property type="match status" value="1"/>
</dbReference>
<dbReference type="PANTHER" id="PTHR22642">
    <property type="entry name" value="IMIDAZOLONEPROPIONASE"/>
    <property type="match status" value="1"/>
</dbReference>
<dbReference type="Pfam" id="PF07969">
    <property type="entry name" value="Amidohydro_3"/>
    <property type="match status" value="1"/>
</dbReference>
<name>A0A0F7PB59_9EURY</name>
<dbReference type="KEGG" id="hsu:HLASF_1925"/>
<proteinExistence type="predicted"/>
<evidence type="ECO:0000313" key="5">
    <source>
        <dbReference type="Proteomes" id="UP000069906"/>
    </source>
</evidence>
<dbReference type="EMBL" id="CP008874">
    <property type="protein sequence ID" value="AKH98396.1"/>
    <property type="molecule type" value="Genomic_DNA"/>
</dbReference>
<evidence type="ECO:0000313" key="4">
    <source>
        <dbReference type="Proteomes" id="UP000060390"/>
    </source>
</evidence>
<dbReference type="Proteomes" id="UP000069906">
    <property type="component" value="Chromosome"/>
</dbReference>
<dbReference type="Gene3D" id="3.10.310.70">
    <property type="match status" value="1"/>
</dbReference>
<keyword evidence="5" id="KW-1185">Reference proteome</keyword>
<dbReference type="AlphaFoldDB" id="A0A0F7PB59"/>
<dbReference type="OrthoDB" id="8791at2157"/>
<dbReference type="GO" id="GO:0016810">
    <property type="term" value="F:hydrolase activity, acting on carbon-nitrogen (but not peptide) bonds"/>
    <property type="evidence" value="ECO:0007669"/>
    <property type="project" value="InterPro"/>
</dbReference>
<dbReference type="SUPFAM" id="SSF51338">
    <property type="entry name" value="Composite domain of metallo-dependent hydrolases"/>
    <property type="match status" value="1"/>
</dbReference>
<feature type="domain" description="Amidohydrolase 3" evidence="1">
    <location>
        <begin position="53"/>
        <end position="506"/>
    </location>
</feature>
<gene>
    <name evidence="3" type="ORF">HLASA_1911</name>
    <name evidence="2" type="ORF">HLASF_1925</name>
</gene>
<sequence length="510" mass="55151">MARPADVVFTGGDVHTLAEPDGVEEAVAVRNGRVARVDSAYEIDFCTGVETTVVDLDGSVLLPGFVDAHTHMLTLGQSRVHADLSGAESQKEALDRLRTDAARNHDWVLGFGWDESDWGTDPAPRRDDLDAISTDRPVAAFRVDLHSVVLNSVALDRLRADLPSDEIRTESGEATGVVVESAVDVVSAAIEPGRERAGTLLRAAIDFAHEHGVTAVHDMVRQSAAPRAYRDLDAADDLDLRVRINYWADHLDAIEELGLRPNHGSEFVRTGAIKTFTDGSIGSQSARVAEPFADEPDETGTWVVPPAEFRTLAERVDDAGLQLAAHAIGDVAIDAVLDVLEDVGDPAARHRIEHLELIDEASIARLSAVDAVASVQPNFHQWAGEDGLYARRLGDERRRRSNPLGRLADADIPIAFGSDGMPMDPLYGIEQAVTAPTAAQRLSVTEALRAYTRGSAYAGYDENRMGTVETGNLADFVVLAESPWEHPERIADIDVVMTVVGGEVVYESRQ</sequence>
<organism evidence="2 5">
    <name type="scientific">Halanaeroarchaeum sulfurireducens</name>
    <dbReference type="NCBI Taxonomy" id="1604004"/>
    <lineage>
        <taxon>Archaea</taxon>
        <taxon>Methanobacteriati</taxon>
        <taxon>Methanobacteriota</taxon>
        <taxon>Stenosarchaea group</taxon>
        <taxon>Halobacteria</taxon>
        <taxon>Halobacteriales</taxon>
        <taxon>Halobacteriaceae</taxon>
        <taxon>Halanaeroarchaeum</taxon>
    </lineage>
</organism>
<protein>
    <submittedName>
        <fullName evidence="2">Amidohydrolase</fullName>
    </submittedName>
</protein>
<reference evidence="4" key="2">
    <citation type="submission" date="2015-05" db="EMBL/GenBank/DDBJ databases">
        <title>Complete genome sequence of Halanaeroarchaeum sulfurireducens type strain M27-SA2, a sulfate-reducer haloarchaeon from marine anoxic lake Medee.</title>
        <authorList>
            <person name="Messina E."/>
            <person name="Kublanov I.V."/>
            <person name="Toshchakov S."/>
            <person name="Arcadi E."/>
            <person name="La Spada G."/>
            <person name="La Cono V."/>
            <person name="Yakimov M.M."/>
        </authorList>
    </citation>
    <scope>NUCLEOTIDE SEQUENCE [LARGE SCALE GENOMIC DNA]</scope>
    <source>
        <strain evidence="4">M27-SA2</strain>
    </source>
</reference>
<dbReference type="SUPFAM" id="SSF51556">
    <property type="entry name" value="Metallo-dependent hydrolases"/>
    <property type="match status" value="1"/>
</dbReference>
<accession>A0A0F7PB59</accession>
<dbReference type="InterPro" id="IPR032466">
    <property type="entry name" value="Metal_Hydrolase"/>
</dbReference>
<dbReference type="Gene3D" id="3.20.20.140">
    <property type="entry name" value="Metal-dependent hydrolases"/>
    <property type="match status" value="1"/>
</dbReference>
<dbReference type="Proteomes" id="UP000060390">
    <property type="component" value="Chromosome"/>
</dbReference>
<evidence type="ECO:0000313" key="3">
    <source>
        <dbReference type="EMBL" id="ALG82790.1"/>
    </source>
</evidence>
<evidence type="ECO:0000313" key="2">
    <source>
        <dbReference type="EMBL" id="AKH98396.1"/>
    </source>
</evidence>
<dbReference type="STRING" id="1604004.HLASA_1911"/>